<dbReference type="InterPro" id="IPR036388">
    <property type="entry name" value="WH-like_DNA-bd_sf"/>
</dbReference>
<dbReference type="SUPFAM" id="SSF53335">
    <property type="entry name" value="S-adenosyl-L-methionine-dependent methyltransferases"/>
    <property type="match status" value="1"/>
</dbReference>
<evidence type="ECO:0000256" key="1">
    <source>
        <dbReference type="ARBA" id="ARBA00022603"/>
    </source>
</evidence>
<dbReference type="Gene3D" id="1.10.10.10">
    <property type="entry name" value="Winged helix-like DNA-binding domain superfamily/Winged helix DNA-binding domain"/>
    <property type="match status" value="1"/>
</dbReference>
<evidence type="ECO:0000256" key="3">
    <source>
        <dbReference type="ARBA" id="ARBA00022691"/>
    </source>
</evidence>
<proteinExistence type="predicted"/>
<reference evidence="6 7" key="1">
    <citation type="submission" date="2017-03" db="EMBL/GenBank/DDBJ databases">
        <title>Complete genome sequence of Paenibacillus Kribbensis producing bioflocculants.</title>
        <authorList>
            <person name="Lee H.-G."/>
            <person name="Oh H.-M."/>
        </authorList>
    </citation>
    <scope>NUCLEOTIDE SEQUENCE [LARGE SCALE GENOMIC DNA]</scope>
    <source>
        <strain evidence="6 7">AM49</strain>
    </source>
</reference>
<dbReference type="OrthoDB" id="7418600at2"/>
<dbReference type="Pfam" id="PF00891">
    <property type="entry name" value="Methyltransf_2"/>
    <property type="match status" value="1"/>
</dbReference>
<evidence type="ECO:0008006" key="8">
    <source>
        <dbReference type="Google" id="ProtNLM"/>
    </source>
</evidence>
<evidence type="ECO:0000256" key="2">
    <source>
        <dbReference type="ARBA" id="ARBA00022679"/>
    </source>
</evidence>
<dbReference type="InterPro" id="IPR016461">
    <property type="entry name" value="COMT-like"/>
</dbReference>
<dbReference type="PROSITE" id="PS51683">
    <property type="entry name" value="SAM_OMT_II"/>
    <property type="match status" value="1"/>
</dbReference>
<evidence type="ECO:0000313" key="6">
    <source>
        <dbReference type="EMBL" id="ASR46315.1"/>
    </source>
</evidence>
<dbReference type="Pfam" id="PF08100">
    <property type="entry name" value="Dimerisation"/>
    <property type="match status" value="1"/>
</dbReference>
<keyword evidence="2" id="KW-0808">Transferase</keyword>
<keyword evidence="7" id="KW-1185">Reference proteome</keyword>
<evidence type="ECO:0000313" key="7">
    <source>
        <dbReference type="Proteomes" id="UP000214666"/>
    </source>
</evidence>
<organism evidence="6 7">
    <name type="scientific">Paenibacillus kribbensis</name>
    <dbReference type="NCBI Taxonomy" id="172713"/>
    <lineage>
        <taxon>Bacteria</taxon>
        <taxon>Bacillati</taxon>
        <taxon>Bacillota</taxon>
        <taxon>Bacilli</taxon>
        <taxon>Bacillales</taxon>
        <taxon>Paenibacillaceae</taxon>
        <taxon>Paenibacillus</taxon>
    </lineage>
</organism>
<evidence type="ECO:0000259" key="4">
    <source>
        <dbReference type="Pfam" id="PF00891"/>
    </source>
</evidence>
<dbReference type="GO" id="GO:0032259">
    <property type="term" value="P:methylation"/>
    <property type="evidence" value="ECO:0007669"/>
    <property type="project" value="UniProtKB-KW"/>
</dbReference>
<dbReference type="InterPro" id="IPR012967">
    <property type="entry name" value="COMT_dimerisation"/>
</dbReference>
<keyword evidence="1" id="KW-0489">Methyltransferase</keyword>
<dbReference type="Gene3D" id="3.40.50.150">
    <property type="entry name" value="Vaccinia Virus protein VP39"/>
    <property type="match status" value="1"/>
</dbReference>
<dbReference type="GO" id="GO:0008171">
    <property type="term" value="F:O-methyltransferase activity"/>
    <property type="evidence" value="ECO:0007669"/>
    <property type="project" value="InterPro"/>
</dbReference>
<evidence type="ECO:0000259" key="5">
    <source>
        <dbReference type="Pfam" id="PF08100"/>
    </source>
</evidence>
<dbReference type="PIRSF" id="PIRSF005739">
    <property type="entry name" value="O-mtase"/>
    <property type="match status" value="1"/>
</dbReference>
<dbReference type="InterPro" id="IPR001077">
    <property type="entry name" value="COMT_C"/>
</dbReference>
<dbReference type="KEGG" id="pkb:B4V02_06305"/>
<protein>
    <recommendedName>
        <fullName evidence="8">Methyltransferase</fullName>
    </recommendedName>
</protein>
<dbReference type="EMBL" id="CP020028">
    <property type="protein sequence ID" value="ASR46315.1"/>
    <property type="molecule type" value="Genomic_DNA"/>
</dbReference>
<feature type="domain" description="O-methyltransferase C-terminal" evidence="4">
    <location>
        <begin position="139"/>
        <end position="327"/>
    </location>
</feature>
<accession>A0A222WJE0</accession>
<dbReference type="InterPro" id="IPR029063">
    <property type="entry name" value="SAM-dependent_MTases_sf"/>
</dbReference>
<gene>
    <name evidence="6" type="ORF">B4V02_06305</name>
</gene>
<feature type="domain" description="O-methyltransferase dimerisation" evidence="5">
    <location>
        <begin position="24"/>
        <end position="97"/>
    </location>
</feature>
<dbReference type="RefSeq" id="WP_094154135.1">
    <property type="nucleotide sequence ID" value="NZ_CP020028.1"/>
</dbReference>
<dbReference type="SUPFAM" id="SSF46785">
    <property type="entry name" value="Winged helix' DNA-binding domain"/>
    <property type="match status" value="1"/>
</dbReference>
<dbReference type="Proteomes" id="UP000214666">
    <property type="component" value="Chromosome"/>
</dbReference>
<sequence length="348" mass="38412">METTNVNKIGIKPQSITPQASVMGYIGSYFFSFVIKTATELGVFKGLQQGKKTNDALATHLELDSVSLRRLLRALVAMDLLKVDASGNYEVTAYGATLQPGETPQSIESIANYLLGDFIIEPMMNLGYSIRTGRPAFDNSAWFEAGKINIEQQQVVNRAMEVYSKVSLPTILNSYSFDEFDVIVDVAGGLGQILAGILEANVNSRGILYDLPTTIERAKEYIESVDMTERCELIGGDMFETIPAGGNLYIISKALNDWNDEHVLSALSNIRSAMLNDSKLIIIEMLVDDAHPTKEEVIRDLLFLAVTPGGGVRTQSEFEVLIHRSGLQITRVIPTSDQFCIIECERKQ</sequence>
<dbReference type="PANTHER" id="PTHR11746">
    <property type="entry name" value="O-METHYLTRANSFERASE"/>
    <property type="match status" value="1"/>
</dbReference>
<dbReference type="GO" id="GO:0046983">
    <property type="term" value="F:protein dimerization activity"/>
    <property type="evidence" value="ECO:0007669"/>
    <property type="project" value="InterPro"/>
</dbReference>
<keyword evidence="3" id="KW-0949">S-adenosyl-L-methionine</keyword>
<dbReference type="AlphaFoldDB" id="A0A222WJE0"/>
<dbReference type="InterPro" id="IPR036390">
    <property type="entry name" value="WH_DNA-bd_sf"/>
</dbReference>
<name>A0A222WJE0_9BACL</name>